<sequence length="355" mass="40223">MPQLDYLILGQGLAGSLLADRLWQAGQKVALIDAGHQQASSQLAAGIINPITGRWFTKSWQMERLLPIAFAYYRQLEQRLGCPLLDEKEVAMLFRFPEVANNWMARSTDPNLQPFVSPNFDQNAYEHSFGALAGGVEFSPAGRLNLPLLIARYRAYWQEQGQLLLEEAFDFEALELLENGVAYKSLQAKAIIFCEGAKAQQNPYFKALPFYPAKGEVLFVEIPDYPFDNKMVKDGIFIIPLGQQRYWVGSSYQHHYDSLAPTQAERYRLLGQLEQLLEGHSFKVLDHQAAARPIQRKRRPILGAHPQHPQLYIFNGLGAKGSYLAPYCSAQLSAHLLQQKALDEELDIANYLDYF</sequence>
<dbReference type="InterPro" id="IPR006076">
    <property type="entry name" value="FAD-dep_OxRdtase"/>
</dbReference>
<dbReference type="STRING" id="984262.SGRA_3625"/>
<dbReference type="AlphaFoldDB" id="H6L5U9"/>
<proteinExistence type="predicted"/>
<organism evidence="3 4">
    <name type="scientific">Saprospira grandis (strain Lewin)</name>
    <dbReference type="NCBI Taxonomy" id="984262"/>
    <lineage>
        <taxon>Bacteria</taxon>
        <taxon>Pseudomonadati</taxon>
        <taxon>Bacteroidota</taxon>
        <taxon>Saprospiria</taxon>
        <taxon>Saprospirales</taxon>
        <taxon>Saprospiraceae</taxon>
        <taxon>Saprospira</taxon>
    </lineage>
</organism>
<evidence type="ECO:0000313" key="3">
    <source>
        <dbReference type="EMBL" id="AFC26349.1"/>
    </source>
</evidence>
<dbReference type="EMBL" id="CP002831">
    <property type="protein sequence ID" value="AFC26349.1"/>
    <property type="molecule type" value="Genomic_DNA"/>
</dbReference>
<dbReference type="Pfam" id="PF01266">
    <property type="entry name" value="DAO"/>
    <property type="match status" value="1"/>
</dbReference>
<dbReference type="InterPro" id="IPR036188">
    <property type="entry name" value="FAD/NAD-bd_sf"/>
</dbReference>
<dbReference type="eggNOG" id="COG0665">
    <property type="taxonomic scope" value="Bacteria"/>
</dbReference>
<dbReference type="SUPFAM" id="SSF51971">
    <property type="entry name" value="Nucleotide-binding domain"/>
    <property type="match status" value="1"/>
</dbReference>
<dbReference type="HOGENOM" id="CLU_066614_0_0_10"/>
<evidence type="ECO:0000259" key="2">
    <source>
        <dbReference type="Pfam" id="PF01266"/>
    </source>
</evidence>
<dbReference type="OrthoDB" id="214253at2"/>
<feature type="domain" description="FAD dependent oxidoreductase" evidence="2">
    <location>
        <begin position="5"/>
        <end position="330"/>
    </location>
</feature>
<dbReference type="Gene3D" id="3.50.50.60">
    <property type="entry name" value="FAD/NAD(P)-binding domain"/>
    <property type="match status" value="1"/>
</dbReference>
<dbReference type="KEGG" id="sgn:SGRA_3625"/>
<keyword evidence="1" id="KW-0560">Oxidoreductase</keyword>
<dbReference type="GO" id="GO:0016491">
    <property type="term" value="F:oxidoreductase activity"/>
    <property type="evidence" value="ECO:0007669"/>
    <property type="project" value="UniProtKB-KW"/>
</dbReference>
<evidence type="ECO:0000313" key="4">
    <source>
        <dbReference type="Proteomes" id="UP000007519"/>
    </source>
</evidence>
<name>H6L5U9_SAPGL</name>
<protein>
    <submittedName>
        <fullName evidence="3">FAD dependent oxidoreductase</fullName>
    </submittedName>
</protein>
<dbReference type="PANTHER" id="PTHR13847">
    <property type="entry name" value="SARCOSINE DEHYDROGENASE-RELATED"/>
    <property type="match status" value="1"/>
</dbReference>
<dbReference type="Proteomes" id="UP000007519">
    <property type="component" value="Chromosome"/>
</dbReference>
<gene>
    <name evidence="3" type="ordered locus">SGRA_3625</name>
</gene>
<accession>H6L5U9</accession>
<reference evidence="3 4" key="1">
    <citation type="journal article" date="2012" name="Stand. Genomic Sci.">
        <title>Complete genome sequencing and analysis of Saprospira grandis str. Lewin, a predatory marine bacterium.</title>
        <authorList>
            <person name="Saw J.H."/>
            <person name="Yuryev A."/>
            <person name="Kanbe M."/>
            <person name="Hou S."/>
            <person name="Young A.G."/>
            <person name="Aizawa S."/>
            <person name="Alam M."/>
        </authorList>
    </citation>
    <scope>NUCLEOTIDE SEQUENCE [LARGE SCALE GENOMIC DNA]</scope>
    <source>
        <strain evidence="3 4">Lewin</strain>
    </source>
</reference>
<evidence type="ECO:0000256" key="1">
    <source>
        <dbReference type="ARBA" id="ARBA00023002"/>
    </source>
</evidence>
<dbReference type="RefSeq" id="WP_015693939.1">
    <property type="nucleotide sequence ID" value="NC_016940.1"/>
</dbReference>
<dbReference type="Gene3D" id="3.30.9.10">
    <property type="entry name" value="D-Amino Acid Oxidase, subunit A, domain 2"/>
    <property type="match status" value="1"/>
</dbReference>
<dbReference type="GO" id="GO:0005737">
    <property type="term" value="C:cytoplasm"/>
    <property type="evidence" value="ECO:0007669"/>
    <property type="project" value="TreeGrafter"/>
</dbReference>
<dbReference type="SUPFAM" id="SSF54373">
    <property type="entry name" value="FAD-linked reductases, C-terminal domain"/>
    <property type="match status" value="1"/>
</dbReference>
<dbReference type="PANTHER" id="PTHR13847:SF289">
    <property type="entry name" value="GLYCINE OXIDASE"/>
    <property type="match status" value="1"/>
</dbReference>
<keyword evidence="4" id="KW-1185">Reference proteome</keyword>